<dbReference type="KEGG" id="ocy:OSSY52_16690"/>
<dbReference type="InParanoid" id="A0A7G1G4R4"/>
<dbReference type="InterPro" id="IPR050223">
    <property type="entry name" value="D-isomer_2-hydroxyacid_DH"/>
</dbReference>
<dbReference type="PROSITE" id="PS00671">
    <property type="entry name" value="D_2_HYDROXYACID_DH_3"/>
    <property type="match status" value="1"/>
</dbReference>
<dbReference type="PROSITE" id="PS00065">
    <property type="entry name" value="D_2_HYDROXYACID_DH_1"/>
    <property type="match status" value="1"/>
</dbReference>
<dbReference type="EMBL" id="AP018712">
    <property type="protein sequence ID" value="BBE31528.1"/>
    <property type="molecule type" value="Genomic_DNA"/>
</dbReference>
<dbReference type="Proteomes" id="UP000516361">
    <property type="component" value="Chromosome"/>
</dbReference>
<dbReference type="AlphaFoldDB" id="A0A7G1G4R4"/>
<dbReference type="FunFam" id="3.40.50.720:FF:000462">
    <property type="entry name" value="Glyoxylate reductase (NADP+)"/>
    <property type="match status" value="1"/>
</dbReference>
<evidence type="ECO:0000313" key="7">
    <source>
        <dbReference type="Proteomes" id="UP000516361"/>
    </source>
</evidence>
<name>A0A7G1G4R4_9BACT</name>
<dbReference type="FunCoup" id="A0A7G1G4R4">
    <property type="interactions" value="202"/>
</dbReference>
<feature type="domain" description="D-isomer specific 2-hydroxyacid dehydrogenase catalytic" evidence="4">
    <location>
        <begin position="5"/>
        <end position="317"/>
    </location>
</feature>
<dbReference type="RefSeq" id="WP_190614113.1">
    <property type="nucleotide sequence ID" value="NZ_AP018712.1"/>
</dbReference>
<dbReference type="InterPro" id="IPR006139">
    <property type="entry name" value="D-isomer_2_OHA_DH_cat_dom"/>
</dbReference>
<dbReference type="CDD" id="cd05301">
    <property type="entry name" value="GDH"/>
    <property type="match status" value="1"/>
</dbReference>
<dbReference type="Pfam" id="PF02826">
    <property type="entry name" value="2-Hacid_dh_C"/>
    <property type="match status" value="1"/>
</dbReference>
<accession>A0A7G1G4R4</accession>
<keyword evidence="2 3" id="KW-0560">Oxidoreductase</keyword>
<keyword evidence="7" id="KW-1185">Reference proteome</keyword>
<evidence type="ECO:0000313" key="6">
    <source>
        <dbReference type="EMBL" id="BBE31528.1"/>
    </source>
</evidence>
<comment type="similarity">
    <text evidence="1 3">Belongs to the D-isomer specific 2-hydroxyacid dehydrogenase family.</text>
</comment>
<dbReference type="Pfam" id="PF00389">
    <property type="entry name" value="2-Hacid_dh"/>
    <property type="match status" value="1"/>
</dbReference>
<feature type="domain" description="D-isomer specific 2-hydroxyacid dehydrogenase NAD-binding" evidence="5">
    <location>
        <begin position="109"/>
        <end position="286"/>
    </location>
</feature>
<sequence length="319" mass="36083">MKISITYKIPEKGINLLKEKYDVWTNEEDRALTKEELKKLASESDGMLTMLSDKIDKEVIDAGKNKLKIIANYAVGYNNIDFNYAKKSGIEVTNTPDVLTETTADLAWALMMAVSRRIVESDNFVREGRFNGWKPELFLGNDIYGKTLGVIGFGRIGQAFARRAKGFNMKVFYYKRNRLPSEKEKELGVEYLDLNELLKNSDFVSLHTPLTENTYHLLNKERLNLMKKTAYLINTARGPVVDEKYLVKILKENKIAGAGLDVYENEPKLTEGLKELKNVVLAPHIGSGTIETRNNMAEMAAKGIIKALNGEKPFNSVFK</sequence>
<dbReference type="InterPro" id="IPR006140">
    <property type="entry name" value="D-isomer_DH_NAD-bd"/>
</dbReference>
<dbReference type="GO" id="GO:0005829">
    <property type="term" value="C:cytosol"/>
    <property type="evidence" value="ECO:0007669"/>
    <property type="project" value="TreeGrafter"/>
</dbReference>
<dbReference type="PANTHER" id="PTHR10996:SF283">
    <property type="entry name" value="GLYOXYLATE_HYDROXYPYRUVATE REDUCTASE B"/>
    <property type="match status" value="1"/>
</dbReference>
<evidence type="ECO:0000256" key="1">
    <source>
        <dbReference type="ARBA" id="ARBA00005854"/>
    </source>
</evidence>
<dbReference type="PANTHER" id="PTHR10996">
    <property type="entry name" value="2-HYDROXYACID DEHYDROGENASE-RELATED"/>
    <property type="match status" value="1"/>
</dbReference>
<dbReference type="GO" id="GO:0030267">
    <property type="term" value="F:glyoxylate reductase (NADPH) activity"/>
    <property type="evidence" value="ECO:0007669"/>
    <property type="project" value="TreeGrafter"/>
</dbReference>
<evidence type="ECO:0000259" key="5">
    <source>
        <dbReference type="Pfam" id="PF02826"/>
    </source>
</evidence>
<dbReference type="PROSITE" id="PS00670">
    <property type="entry name" value="D_2_HYDROXYACID_DH_2"/>
    <property type="match status" value="1"/>
</dbReference>
<dbReference type="GO" id="GO:0051287">
    <property type="term" value="F:NAD binding"/>
    <property type="evidence" value="ECO:0007669"/>
    <property type="project" value="InterPro"/>
</dbReference>
<proteinExistence type="inferred from homology"/>
<dbReference type="InterPro" id="IPR036291">
    <property type="entry name" value="NAD(P)-bd_dom_sf"/>
</dbReference>
<evidence type="ECO:0000256" key="2">
    <source>
        <dbReference type="ARBA" id="ARBA00023002"/>
    </source>
</evidence>
<reference evidence="6 7" key="1">
    <citation type="submission" date="2018-06" db="EMBL/GenBank/DDBJ databases">
        <title>Genome sequencing of Oceanotoga sp. sy52.</title>
        <authorList>
            <person name="Mori K."/>
        </authorList>
    </citation>
    <scope>NUCLEOTIDE SEQUENCE [LARGE SCALE GENOMIC DNA]</scope>
    <source>
        <strain evidence="7">sy52</strain>
    </source>
</reference>
<evidence type="ECO:0000256" key="3">
    <source>
        <dbReference type="RuleBase" id="RU003719"/>
    </source>
</evidence>
<dbReference type="Gene3D" id="3.40.50.720">
    <property type="entry name" value="NAD(P)-binding Rossmann-like Domain"/>
    <property type="match status" value="2"/>
</dbReference>
<dbReference type="SUPFAM" id="SSF51735">
    <property type="entry name" value="NAD(P)-binding Rossmann-fold domains"/>
    <property type="match status" value="1"/>
</dbReference>
<dbReference type="GO" id="GO:0016618">
    <property type="term" value="F:hydroxypyruvate reductase [NAD(P)H] activity"/>
    <property type="evidence" value="ECO:0007669"/>
    <property type="project" value="TreeGrafter"/>
</dbReference>
<organism evidence="6 7">
    <name type="scientific">Tepiditoga spiralis</name>
    <dbReference type="NCBI Taxonomy" id="2108365"/>
    <lineage>
        <taxon>Bacteria</taxon>
        <taxon>Thermotogati</taxon>
        <taxon>Thermotogota</taxon>
        <taxon>Thermotogae</taxon>
        <taxon>Petrotogales</taxon>
        <taxon>Petrotogaceae</taxon>
        <taxon>Tepiditoga</taxon>
    </lineage>
</organism>
<dbReference type="InterPro" id="IPR029752">
    <property type="entry name" value="D-isomer_DH_CS1"/>
</dbReference>
<protein>
    <submittedName>
        <fullName evidence="6">D-glycerate dehydrogenase</fullName>
    </submittedName>
</protein>
<evidence type="ECO:0000259" key="4">
    <source>
        <dbReference type="Pfam" id="PF00389"/>
    </source>
</evidence>
<dbReference type="InterPro" id="IPR029753">
    <property type="entry name" value="D-isomer_DH_CS"/>
</dbReference>
<gene>
    <name evidence="6" type="ORF">OSSY52_16690</name>
</gene>
<dbReference type="SUPFAM" id="SSF52283">
    <property type="entry name" value="Formate/glycerate dehydrogenase catalytic domain-like"/>
    <property type="match status" value="1"/>
</dbReference>